<evidence type="ECO:0000313" key="6">
    <source>
        <dbReference type="EMBL" id="QAT81993.1"/>
    </source>
</evidence>
<evidence type="ECO:0000313" key="7">
    <source>
        <dbReference type="Proteomes" id="UP000288758"/>
    </source>
</evidence>
<dbReference type="Pfam" id="PF00691">
    <property type="entry name" value="OmpA"/>
    <property type="match status" value="1"/>
</dbReference>
<dbReference type="PANTHER" id="PTHR30329:SF21">
    <property type="entry name" value="LIPOPROTEIN YIAD-RELATED"/>
    <property type="match status" value="1"/>
</dbReference>
<keyword evidence="2" id="KW-0175">Coiled coil</keyword>
<keyword evidence="4" id="KW-0812">Transmembrane</keyword>
<dbReference type="Gene3D" id="3.30.1330.60">
    <property type="entry name" value="OmpA-like domain"/>
    <property type="match status" value="1"/>
</dbReference>
<feature type="transmembrane region" description="Helical" evidence="4">
    <location>
        <begin position="34"/>
        <end position="54"/>
    </location>
</feature>
<dbReference type="GO" id="GO:0016020">
    <property type="term" value="C:membrane"/>
    <property type="evidence" value="ECO:0007669"/>
    <property type="project" value="UniProtKB-UniRule"/>
</dbReference>
<feature type="compositionally biased region" description="Basic residues" evidence="3">
    <location>
        <begin position="292"/>
        <end position="307"/>
    </location>
</feature>
<keyword evidence="4" id="KW-1133">Transmembrane helix</keyword>
<protein>
    <submittedName>
        <fullName evidence="6">OmpA/MotB domain-containing protein</fullName>
    </submittedName>
</protein>
<gene>
    <name evidence="6" type="primary">motB</name>
    <name evidence="6" type="ORF">EJ065_0385</name>
</gene>
<dbReference type="InterPro" id="IPR036737">
    <property type="entry name" value="OmpA-like_sf"/>
</dbReference>
<feature type="coiled-coil region" evidence="2">
    <location>
        <begin position="58"/>
        <end position="129"/>
    </location>
</feature>
<evidence type="ECO:0000259" key="5">
    <source>
        <dbReference type="PROSITE" id="PS51123"/>
    </source>
</evidence>
<proteinExistence type="predicted"/>
<sequence>MSHGATLPPTPGGLLPFRAMDDARTTAALGRWRWLPWGLLAVAVVVASTGAWLGSRSLHALETRSAQLEREASESETHVARLQTLRQAMERRLRALERQQQAQEWSGAAAELQAKSEEAQRTKREAALETLGRTLKDALQAGDVTVALEDDALRVEVSERILFAPATTSLTPEGAGVLKQAAAVFRGPLADHRVAVEAHTDEVLPAAPGSPATTAWELSAARAVVVVRQLGEREGLAPERLSATGHAAYRPLVPNDSPPHRASNRRVTLRLSPTPVTPESAAVARTEPPPRPMKRLAKAKAKKTAQR</sequence>
<feature type="region of interest" description="Disordered" evidence="3">
    <location>
        <begin position="249"/>
        <end position="307"/>
    </location>
</feature>
<feature type="domain" description="OmpA-like" evidence="5">
    <location>
        <begin position="150"/>
        <end position="275"/>
    </location>
</feature>
<evidence type="ECO:0000256" key="3">
    <source>
        <dbReference type="SAM" id="MobiDB-lite"/>
    </source>
</evidence>
<keyword evidence="1 4" id="KW-0472">Membrane</keyword>
<dbReference type="CDD" id="cd07185">
    <property type="entry name" value="OmpA_C-like"/>
    <property type="match status" value="1"/>
</dbReference>
<evidence type="ECO:0000256" key="4">
    <source>
        <dbReference type="SAM" id="Phobius"/>
    </source>
</evidence>
<dbReference type="PROSITE" id="PS51123">
    <property type="entry name" value="OMPA_2"/>
    <property type="match status" value="1"/>
</dbReference>
<dbReference type="InterPro" id="IPR050330">
    <property type="entry name" value="Bact_OuterMem_StrucFunc"/>
</dbReference>
<dbReference type="PANTHER" id="PTHR30329">
    <property type="entry name" value="STATOR ELEMENT OF FLAGELLAR MOTOR COMPLEX"/>
    <property type="match status" value="1"/>
</dbReference>
<dbReference type="EMBL" id="CP034669">
    <property type="protein sequence ID" value="QAT81993.1"/>
    <property type="molecule type" value="Genomic_DNA"/>
</dbReference>
<organism evidence="6 7">
    <name type="scientific">Corallococcus coralloides</name>
    <name type="common">Myxococcus coralloides</name>
    <dbReference type="NCBI Taxonomy" id="184914"/>
    <lineage>
        <taxon>Bacteria</taxon>
        <taxon>Pseudomonadati</taxon>
        <taxon>Myxococcota</taxon>
        <taxon>Myxococcia</taxon>
        <taxon>Myxococcales</taxon>
        <taxon>Cystobacterineae</taxon>
        <taxon>Myxococcaceae</taxon>
        <taxon>Corallococcus</taxon>
    </lineage>
</organism>
<name>A0A410RJF6_CORCK</name>
<evidence type="ECO:0000256" key="2">
    <source>
        <dbReference type="SAM" id="Coils"/>
    </source>
</evidence>
<dbReference type="SUPFAM" id="SSF103088">
    <property type="entry name" value="OmpA-like"/>
    <property type="match status" value="1"/>
</dbReference>
<evidence type="ECO:0000256" key="1">
    <source>
        <dbReference type="PROSITE-ProRule" id="PRU00473"/>
    </source>
</evidence>
<dbReference type="InterPro" id="IPR006665">
    <property type="entry name" value="OmpA-like"/>
</dbReference>
<dbReference type="Proteomes" id="UP000288758">
    <property type="component" value="Chromosome"/>
</dbReference>
<dbReference type="AlphaFoldDB" id="A0A410RJF6"/>
<reference evidence="6 7" key="1">
    <citation type="submission" date="2018-12" db="EMBL/GenBank/DDBJ databases">
        <title>Complete Genome Sequence of the Corallopyronin A producing Myxobacterium Corallococcus coralloides B035.</title>
        <authorList>
            <person name="Bouhired S.M."/>
            <person name="Rupp O."/>
            <person name="Blom J."/>
            <person name="Schaeberle T.F."/>
            <person name="Kehraus S."/>
            <person name="Schiefer A."/>
            <person name="Pfarr K."/>
            <person name="Goesmann A."/>
            <person name="Hoerauf A."/>
            <person name="Koenig G.M."/>
        </authorList>
    </citation>
    <scope>NUCLEOTIDE SEQUENCE [LARGE SCALE GENOMIC DNA]</scope>
    <source>
        <strain evidence="6 7">B035</strain>
    </source>
</reference>
<accession>A0A410RJF6</accession>